<evidence type="ECO:0000256" key="1">
    <source>
        <dbReference type="SAM" id="MobiDB-lite"/>
    </source>
</evidence>
<evidence type="ECO:0000313" key="2">
    <source>
        <dbReference type="EMBL" id="CAD8784366.1"/>
    </source>
</evidence>
<protein>
    <submittedName>
        <fullName evidence="2">Uncharacterized protein</fullName>
    </submittedName>
</protein>
<reference evidence="2" key="1">
    <citation type="submission" date="2021-01" db="EMBL/GenBank/DDBJ databases">
        <authorList>
            <person name="Corre E."/>
            <person name="Pelletier E."/>
            <person name="Niang G."/>
            <person name="Scheremetjew M."/>
            <person name="Finn R."/>
            <person name="Kale V."/>
            <person name="Holt S."/>
            <person name="Cochrane G."/>
            <person name="Meng A."/>
            <person name="Brown T."/>
            <person name="Cohen L."/>
        </authorList>
    </citation>
    <scope>NUCLEOTIDE SEQUENCE</scope>
    <source>
        <strain evidence="2">SAG 63-3</strain>
    </source>
</reference>
<dbReference type="AlphaFoldDB" id="A0A7S0YRP3"/>
<proteinExistence type="predicted"/>
<accession>A0A7S0YRP3</accession>
<dbReference type="EMBL" id="HBFM01026541">
    <property type="protein sequence ID" value="CAD8784366.1"/>
    <property type="molecule type" value="Transcribed_RNA"/>
</dbReference>
<feature type="region of interest" description="Disordered" evidence="1">
    <location>
        <begin position="246"/>
        <end position="275"/>
    </location>
</feature>
<name>A0A7S0YRP3_9CHLO</name>
<feature type="compositionally biased region" description="Gly residues" evidence="1">
    <location>
        <begin position="263"/>
        <end position="275"/>
    </location>
</feature>
<sequence>MLHFTHASYSSKSRSTRKDSKILLLKVIAHSNASNNNSSNGDLGAKVEKWLKTPFDVAAFGPRISLGALVSLPERIQNLQGDVEKAMNLLNDPRPLDVKSKAVLKEVEETVVGFLEKGAALEVGVISNIKTVLPAEAAALLNEFVPDPPVSQKPATTADPIDVQASSAINNTLLNPGEDDSEEPVVLSPSEVMLNQIQVAVSAVQDALSAMRGNADATSLAILKLNLREAKDLLARRLNEISLSTLTSTPSRNSSTVFRGHPQGSGGATPGGVGGVRGGEDSFQGSMGYGDINSDHLTNSSNQQYSAITDAAVLNAIAEARMLLDEVEIQFF</sequence>
<gene>
    <name evidence="2" type="ORF">PPAR00522_LOCUS17169</name>
</gene>
<organism evidence="2">
    <name type="scientific">Polytomella parva</name>
    <dbReference type="NCBI Taxonomy" id="51329"/>
    <lineage>
        <taxon>Eukaryota</taxon>
        <taxon>Viridiplantae</taxon>
        <taxon>Chlorophyta</taxon>
        <taxon>core chlorophytes</taxon>
        <taxon>Chlorophyceae</taxon>
        <taxon>CS clade</taxon>
        <taxon>Chlamydomonadales</taxon>
        <taxon>Chlamydomonadaceae</taxon>
        <taxon>Polytomella</taxon>
    </lineage>
</organism>
<feature type="compositionally biased region" description="Polar residues" evidence="1">
    <location>
        <begin position="246"/>
        <end position="257"/>
    </location>
</feature>